<reference evidence="1 2" key="1">
    <citation type="submission" date="2016-07" db="EMBL/GenBank/DDBJ databases">
        <title>Caryophanon latum genome sequencing.</title>
        <authorList>
            <person name="Verma A."/>
            <person name="Pal Y."/>
            <person name="Krishnamurthi S."/>
        </authorList>
    </citation>
    <scope>NUCLEOTIDE SEQUENCE [LARGE SCALE GENOMIC DNA]</scope>
    <source>
        <strain evidence="1 2">DSM 14151</strain>
    </source>
</reference>
<evidence type="ECO:0000313" key="1">
    <source>
        <dbReference type="EMBL" id="OCS87244.1"/>
    </source>
</evidence>
<dbReference type="RefSeq" id="WP_066465730.1">
    <property type="nucleotide sequence ID" value="NZ_MATO01000056.1"/>
</dbReference>
<dbReference type="Proteomes" id="UP000093482">
    <property type="component" value="Unassembled WGS sequence"/>
</dbReference>
<dbReference type="Gene3D" id="3.40.50.1820">
    <property type="entry name" value="alpha/beta hydrolase"/>
    <property type="match status" value="1"/>
</dbReference>
<gene>
    <name evidence="1" type="ORF">A6K76_02415</name>
</gene>
<organism evidence="1 2">
    <name type="scientific">Caryophanon latum</name>
    <dbReference type="NCBI Taxonomy" id="33977"/>
    <lineage>
        <taxon>Bacteria</taxon>
        <taxon>Bacillati</taxon>
        <taxon>Bacillota</taxon>
        <taxon>Bacilli</taxon>
        <taxon>Bacillales</taxon>
        <taxon>Caryophanaceae</taxon>
        <taxon>Caryophanon</taxon>
    </lineage>
</organism>
<proteinExistence type="predicted"/>
<accession>A0A1C0YJD2</accession>
<name>A0A1C0YJD2_9BACL</name>
<keyword evidence="2" id="KW-1185">Reference proteome</keyword>
<protein>
    <submittedName>
        <fullName evidence="1">Uncharacterized protein</fullName>
    </submittedName>
</protein>
<dbReference type="EMBL" id="MATO01000056">
    <property type="protein sequence ID" value="OCS87244.1"/>
    <property type="molecule type" value="Genomic_DNA"/>
</dbReference>
<dbReference type="InterPro" id="IPR029058">
    <property type="entry name" value="AB_hydrolase_fold"/>
</dbReference>
<dbReference type="SUPFAM" id="SSF53474">
    <property type="entry name" value="alpha/beta-Hydrolases"/>
    <property type="match status" value="1"/>
</dbReference>
<evidence type="ECO:0000313" key="2">
    <source>
        <dbReference type="Proteomes" id="UP000093482"/>
    </source>
</evidence>
<comment type="caution">
    <text evidence="1">The sequence shown here is derived from an EMBL/GenBank/DDBJ whole genome shotgun (WGS) entry which is preliminary data.</text>
</comment>
<sequence length="66" mass="7460">MIRFDKSDSPGFGVLSEMKNRTLRDHADDIEQLVNHLQLDTFALLGVSFATARHGVQPRFDGHTIH</sequence>
<dbReference type="AlphaFoldDB" id="A0A1C0YJD2"/>
<dbReference type="OrthoDB" id="9773293at2"/>